<reference evidence="3" key="1">
    <citation type="submission" date="2017-07" db="EMBL/GenBank/DDBJ databases">
        <title>Comparative genome mining reveals phylogenetic distribution patterns of secondary metabolites in Amycolatopsis.</title>
        <authorList>
            <person name="Adamek M."/>
            <person name="Alanjary M."/>
            <person name="Sales-Ortells H."/>
            <person name="Goodfellow M."/>
            <person name="Bull A.T."/>
            <person name="Kalinowski J."/>
            <person name="Ziemert N."/>
        </authorList>
    </citation>
    <scope>NUCLEOTIDE SEQUENCE [LARGE SCALE GENOMIC DNA]</scope>
    <source>
        <strain evidence="3">H5</strain>
    </source>
</reference>
<comment type="caution">
    <text evidence="2">The sequence shown here is derived from an EMBL/GenBank/DDBJ whole genome shotgun (WGS) entry which is preliminary data.</text>
</comment>
<gene>
    <name evidence="2" type="ORF">CF165_47205</name>
</gene>
<feature type="transmembrane region" description="Helical" evidence="1">
    <location>
        <begin position="16"/>
        <end position="37"/>
    </location>
</feature>
<protein>
    <submittedName>
        <fullName evidence="2">Uncharacterized protein</fullName>
    </submittedName>
</protein>
<name>A0A229SKP1_9PSEU</name>
<organism evidence="2 3">
    <name type="scientific">Amycolatopsis vastitatis</name>
    <dbReference type="NCBI Taxonomy" id="1905142"/>
    <lineage>
        <taxon>Bacteria</taxon>
        <taxon>Bacillati</taxon>
        <taxon>Actinomycetota</taxon>
        <taxon>Actinomycetes</taxon>
        <taxon>Pseudonocardiales</taxon>
        <taxon>Pseudonocardiaceae</taxon>
        <taxon>Amycolatopsis</taxon>
    </lineage>
</organism>
<dbReference type="Proteomes" id="UP000215199">
    <property type="component" value="Unassembled WGS sequence"/>
</dbReference>
<keyword evidence="1" id="KW-1133">Transmembrane helix</keyword>
<keyword evidence="3" id="KW-1185">Reference proteome</keyword>
<sequence>MKTRTLWAALLGGEPGVIFGLSVLAFVVIVAAVLVFCDVAPRRAEVSEAGRPTVWQLQRQNPRNREEWLRQRVEAYRDAVRAWAAEAAREEAAELTDRDAKLVALVTDDDWPTLEDLHAAKDASANVGTVSVLSGAAAQACVPRPIVPPLSSRSHVRVLARREPRPLVYGRREIAA</sequence>
<proteinExistence type="predicted"/>
<evidence type="ECO:0000313" key="3">
    <source>
        <dbReference type="Proteomes" id="UP000215199"/>
    </source>
</evidence>
<dbReference type="AlphaFoldDB" id="A0A229SKP1"/>
<dbReference type="EMBL" id="NMUL01000080">
    <property type="protein sequence ID" value="OXM59537.1"/>
    <property type="molecule type" value="Genomic_DNA"/>
</dbReference>
<evidence type="ECO:0000256" key="1">
    <source>
        <dbReference type="SAM" id="Phobius"/>
    </source>
</evidence>
<dbReference type="OrthoDB" id="9840189at2"/>
<keyword evidence="1" id="KW-0812">Transmembrane</keyword>
<accession>A0A229SKP1</accession>
<keyword evidence="1" id="KW-0472">Membrane</keyword>
<dbReference type="RefSeq" id="WP_093954142.1">
    <property type="nucleotide sequence ID" value="NZ_NMUL01000080.1"/>
</dbReference>
<evidence type="ECO:0000313" key="2">
    <source>
        <dbReference type="EMBL" id="OXM59537.1"/>
    </source>
</evidence>